<evidence type="ECO:0000313" key="3">
    <source>
        <dbReference type="Proteomes" id="UP001149140"/>
    </source>
</evidence>
<evidence type="ECO:0008006" key="4">
    <source>
        <dbReference type="Google" id="ProtNLM"/>
    </source>
</evidence>
<feature type="chain" id="PRO_5040889296" description="Htaa domain-containing protein" evidence="1">
    <location>
        <begin position="22"/>
        <end position="540"/>
    </location>
</feature>
<comment type="caution">
    <text evidence="2">The sequence shown here is derived from an EMBL/GenBank/DDBJ whole genome shotgun (WGS) entry which is preliminary data.</text>
</comment>
<name>A0A9X3MTW6_9ACTN</name>
<feature type="signal peptide" evidence="1">
    <location>
        <begin position="1"/>
        <end position="21"/>
    </location>
</feature>
<dbReference type="EMBL" id="JAPDOD010000009">
    <property type="protein sequence ID" value="MDA0161165.1"/>
    <property type="molecule type" value="Genomic_DNA"/>
</dbReference>
<dbReference type="AlphaFoldDB" id="A0A9X3MTW6"/>
<accession>A0A9X3MTW6</accession>
<keyword evidence="3" id="KW-1185">Reference proteome</keyword>
<keyword evidence="1" id="KW-0732">Signal</keyword>
<sequence length="540" mass="55228">MRRAVSLLLLTGALAAPASSAAAFPDATFGNQCQYSYDRYWRPVPMIFGGTLTDGAGKELASGTRLAVGDTVRLQGGTVSAVLPSWILPFAYDSGMIGLGGGELPVRGWLALEATNTVEGVVAPIALTTVARTHVEVTASNQVDEERSSIVVVQAPVPAQTWTATGGEVQVRQAVGESLPPIPVGRDGADVRVRGSLFVEASLSGDLKLFMDCLQGDQVAQGSSFTDTLPGTLGVFAVPGWDGVVDGTPVTGPVDADVLLSQAPPRAEVGEGASVSGATLRLRLTEAQRTAWLGGATSFPVTGAVVVHGARSDEATQSVPVSRTITVGSSGPVTVSLPLEASTWTSTGAGGIDLRSDRVISLDAAVGGSTRTLTLTRLAAGDPYPFARLLRSVAPTPIVTPAPTAGAVPTAAAVVPVVPAPGPAPAAVPKPGVASVRSTKLKVAARRVGVSLRCTGATACRGTVRLRTAAKVRVGKRAKRIVTLAGAAKYSVRAGATATVRLTLSRDGRTLLAAHRSVRVSVEVKPSGGTSVRRTLTLKR</sequence>
<protein>
    <recommendedName>
        <fullName evidence="4">Htaa domain-containing protein</fullName>
    </recommendedName>
</protein>
<evidence type="ECO:0000313" key="2">
    <source>
        <dbReference type="EMBL" id="MDA0161165.1"/>
    </source>
</evidence>
<evidence type="ECO:0000256" key="1">
    <source>
        <dbReference type="SAM" id="SignalP"/>
    </source>
</evidence>
<gene>
    <name evidence="2" type="ORF">OM076_12880</name>
</gene>
<reference evidence="2" key="1">
    <citation type="submission" date="2022-10" db="EMBL/GenBank/DDBJ databases">
        <title>The WGS of Solirubrobacter ginsenosidimutans DSM 21036.</title>
        <authorList>
            <person name="Jiang Z."/>
        </authorList>
    </citation>
    <scope>NUCLEOTIDE SEQUENCE</scope>
    <source>
        <strain evidence="2">DSM 21036</strain>
    </source>
</reference>
<dbReference type="Proteomes" id="UP001149140">
    <property type="component" value="Unassembled WGS sequence"/>
</dbReference>
<dbReference type="RefSeq" id="WP_270040355.1">
    <property type="nucleotide sequence ID" value="NZ_JAPDOD010000009.1"/>
</dbReference>
<organism evidence="2 3">
    <name type="scientific">Solirubrobacter ginsenosidimutans</name>
    <dbReference type="NCBI Taxonomy" id="490573"/>
    <lineage>
        <taxon>Bacteria</taxon>
        <taxon>Bacillati</taxon>
        <taxon>Actinomycetota</taxon>
        <taxon>Thermoleophilia</taxon>
        <taxon>Solirubrobacterales</taxon>
        <taxon>Solirubrobacteraceae</taxon>
        <taxon>Solirubrobacter</taxon>
    </lineage>
</organism>
<proteinExistence type="predicted"/>